<dbReference type="SUPFAM" id="SSF48264">
    <property type="entry name" value="Cytochrome P450"/>
    <property type="match status" value="1"/>
</dbReference>
<reference evidence="10" key="1">
    <citation type="journal article" date="2013" name="Genome Announc.">
        <title>Draft genome sequence of the grapevine dieback fungus Eutypa lata UCR-EL1.</title>
        <authorList>
            <person name="Blanco-Ulate B."/>
            <person name="Rolshausen P.E."/>
            <person name="Cantu D."/>
        </authorList>
    </citation>
    <scope>NUCLEOTIDE SEQUENCE [LARGE SCALE GENOMIC DNA]</scope>
    <source>
        <strain evidence="10">UCR-EL1</strain>
    </source>
</reference>
<dbReference type="GO" id="GO:0016705">
    <property type="term" value="F:oxidoreductase activity, acting on paired donors, with incorporation or reduction of molecular oxygen"/>
    <property type="evidence" value="ECO:0007669"/>
    <property type="project" value="InterPro"/>
</dbReference>
<dbReference type="OrthoDB" id="1844152at2759"/>
<dbReference type="Pfam" id="PF00067">
    <property type="entry name" value="p450"/>
    <property type="match status" value="1"/>
</dbReference>
<proteinExistence type="inferred from homology"/>
<feature type="transmembrane region" description="Helical" evidence="8">
    <location>
        <begin position="327"/>
        <end position="348"/>
    </location>
</feature>
<keyword evidence="8" id="KW-0472">Membrane</keyword>
<dbReference type="AlphaFoldDB" id="M7SN95"/>
<dbReference type="OMA" id="WGDQWAM"/>
<keyword evidence="8" id="KW-0812">Transmembrane</keyword>
<keyword evidence="3 7" id="KW-0479">Metal-binding</keyword>
<dbReference type="KEGG" id="ela:UCREL1_7389"/>
<protein>
    <submittedName>
        <fullName evidence="9">Putative cytochrome p450 protein</fullName>
    </submittedName>
</protein>
<evidence type="ECO:0000313" key="10">
    <source>
        <dbReference type="Proteomes" id="UP000012174"/>
    </source>
</evidence>
<evidence type="ECO:0000256" key="5">
    <source>
        <dbReference type="ARBA" id="ARBA00023004"/>
    </source>
</evidence>
<keyword evidence="10" id="KW-1185">Reference proteome</keyword>
<evidence type="ECO:0000313" key="9">
    <source>
        <dbReference type="EMBL" id="EMR65637.1"/>
    </source>
</evidence>
<evidence type="ECO:0000256" key="2">
    <source>
        <dbReference type="ARBA" id="ARBA00010617"/>
    </source>
</evidence>
<dbReference type="PANTHER" id="PTHR46206">
    <property type="entry name" value="CYTOCHROME P450"/>
    <property type="match status" value="1"/>
</dbReference>
<dbReference type="GO" id="GO:0005506">
    <property type="term" value="F:iron ion binding"/>
    <property type="evidence" value="ECO:0007669"/>
    <property type="project" value="InterPro"/>
</dbReference>
<dbReference type="eggNOG" id="KOG0157">
    <property type="taxonomic scope" value="Eukaryota"/>
</dbReference>
<gene>
    <name evidence="9" type="ORF">UCREL1_7389</name>
</gene>
<evidence type="ECO:0000256" key="7">
    <source>
        <dbReference type="PIRSR" id="PIRSR602403-1"/>
    </source>
</evidence>
<name>M7SN95_EUTLA</name>
<dbReference type="EMBL" id="KB706815">
    <property type="protein sequence ID" value="EMR65637.1"/>
    <property type="molecule type" value="Genomic_DNA"/>
</dbReference>
<evidence type="ECO:0000256" key="1">
    <source>
        <dbReference type="ARBA" id="ARBA00001971"/>
    </source>
</evidence>
<dbReference type="GO" id="GO:0020037">
    <property type="term" value="F:heme binding"/>
    <property type="evidence" value="ECO:0007669"/>
    <property type="project" value="InterPro"/>
</dbReference>
<comment type="similarity">
    <text evidence="2">Belongs to the cytochrome P450 family.</text>
</comment>
<keyword evidence="4" id="KW-0560">Oxidoreductase</keyword>
<dbReference type="PRINTS" id="PR00465">
    <property type="entry name" value="EP450IV"/>
</dbReference>
<dbReference type="Proteomes" id="UP000012174">
    <property type="component" value="Unassembled WGS sequence"/>
</dbReference>
<dbReference type="Gene3D" id="1.10.630.10">
    <property type="entry name" value="Cytochrome P450"/>
    <property type="match status" value="1"/>
</dbReference>
<feature type="transmembrane region" description="Helical" evidence="8">
    <location>
        <begin position="32"/>
        <end position="52"/>
    </location>
</feature>
<dbReference type="HOGENOM" id="CLU_022195_0_1_1"/>
<keyword evidence="6" id="KW-0503">Monooxygenase</keyword>
<evidence type="ECO:0000256" key="8">
    <source>
        <dbReference type="SAM" id="Phobius"/>
    </source>
</evidence>
<dbReference type="GO" id="GO:0004497">
    <property type="term" value="F:monooxygenase activity"/>
    <property type="evidence" value="ECO:0007669"/>
    <property type="project" value="UniProtKB-KW"/>
</dbReference>
<evidence type="ECO:0000256" key="4">
    <source>
        <dbReference type="ARBA" id="ARBA00023002"/>
    </source>
</evidence>
<dbReference type="PANTHER" id="PTHR46206:SF9">
    <property type="entry name" value="CYTOCHROME P450"/>
    <property type="match status" value="1"/>
</dbReference>
<evidence type="ECO:0000256" key="6">
    <source>
        <dbReference type="ARBA" id="ARBA00023033"/>
    </source>
</evidence>
<keyword evidence="8" id="KW-1133">Transmembrane helix</keyword>
<dbReference type="InterPro" id="IPR002403">
    <property type="entry name" value="Cyt_P450_E_grp-IV"/>
</dbReference>
<dbReference type="InterPro" id="IPR001128">
    <property type="entry name" value="Cyt_P450"/>
</dbReference>
<accession>M7SN95</accession>
<sequence length="545" mass="62422">MEVNNASTSVLAHVGITDNHLEPLLKSPIAEFISSLSLFQGAVLFLCLFWGYSSLQVHRRVKVPGAPVHGYWSWFEPTWLLQLRYAKDAHKIIASGYEKYNTKGLPFVLRRQDLDVTVLPTKYIQELRTIPNAQLSRGKANFMEWGDQWAMNTMWSHSEMPIKAISENRNGQQGKYMEAMRKELDYAMEVEMPKADDWTEVDIQKIIQMLLVRMVGKMIVGKEACRSPEWIDLAQHFTEDFVAASIIMRLLPKWMHPLVTNVIPQRWRLRKRLSGAAKITGPCVTRHEEAKKQKAKGVEVDEEDNMLAWMLDNVPDKKYVLKNLPTLILVILVPAAHTTAMAISNLLFDLCEHPEWDEKLTKEIVDVNNEFGPIGERLPVKDWVPKLELLDSFFNESQRLSQPLSITPNRYALQSFTFKDGLYIPKGALLGWVSIHNQVNPDIAPNPFQFDPMRSYRKRQASAEEATKHLAGQPSLENLSFGFGSQACPGRNIAVSMLKMVVTRLLLDYEFKFNEQQAKPSLIHILEFIIPDPNAKLMMRKRRAA</sequence>
<dbReference type="InterPro" id="IPR036396">
    <property type="entry name" value="Cyt_P450_sf"/>
</dbReference>
<keyword evidence="5 7" id="KW-0408">Iron</keyword>
<evidence type="ECO:0000256" key="3">
    <source>
        <dbReference type="ARBA" id="ARBA00022723"/>
    </source>
</evidence>
<keyword evidence="7" id="KW-0349">Heme</keyword>
<comment type="cofactor">
    <cofactor evidence="1 7">
        <name>heme</name>
        <dbReference type="ChEBI" id="CHEBI:30413"/>
    </cofactor>
</comment>
<dbReference type="CDD" id="cd11041">
    <property type="entry name" value="CYP503A1-like"/>
    <property type="match status" value="1"/>
</dbReference>
<organism evidence="9 10">
    <name type="scientific">Eutypa lata (strain UCR-EL1)</name>
    <name type="common">Grapevine dieback disease fungus</name>
    <name type="synonym">Eutypa armeniacae</name>
    <dbReference type="NCBI Taxonomy" id="1287681"/>
    <lineage>
        <taxon>Eukaryota</taxon>
        <taxon>Fungi</taxon>
        <taxon>Dikarya</taxon>
        <taxon>Ascomycota</taxon>
        <taxon>Pezizomycotina</taxon>
        <taxon>Sordariomycetes</taxon>
        <taxon>Xylariomycetidae</taxon>
        <taxon>Xylariales</taxon>
        <taxon>Diatrypaceae</taxon>
        <taxon>Eutypa</taxon>
    </lineage>
</organism>
<feature type="binding site" description="axial binding residue" evidence="7">
    <location>
        <position position="488"/>
    </location>
    <ligand>
        <name>heme</name>
        <dbReference type="ChEBI" id="CHEBI:30413"/>
    </ligand>
    <ligandPart>
        <name>Fe</name>
        <dbReference type="ChEBI" id="CHEBI:18248"/>
    </ligandPart>
</feature>